<sequence>MMEPNELIRYVGGQAANTDYHDGQLRPVVGTHNYQILRANRTRPELADDWGWTYNHAPMLAHWNGKFHLIYLSNPKSEHVPPGHTLLTTSEDGVRWAKPKVVFPAIPIPAGVYQNPNAPELPPDSYAVMHQRMGFYEAPNGKLLVLGFYGICPTYRVHPNDGNGMGRVVREIDREGNWGPVYFLRYNLHAGWNETNTGFPYYRMSEDPAFIEACEALLSDKLVTMQWWEEDRSPDGFYTITGGKAPSTYRLPDGRVIAVFKSSKAAVTEDEGKTWSKLQDVPSFIMAGAKVWGQQTGDGKYALIYNPTPTGKYRWPLAIVTSEDGVRFDQMAAIHGEVSPMRYSGHYKDYGPQYIRGIEAGNRTPTGRDMWLTYSVNKEDIWVSRVPVPVKLRVEQPVQDIFDDLPAGGYVEGWNIYSCQWAQVKIEPFPSADNKSLRLHNMDPYDYCKAVRVFPESRKVCIQFKLLAAQSANGSLQIEVCDYKGTFPLRLILDADGWIKAQHGGLHKVMAYCPDTWYEIRMDIDTVRQKYELIIGDFRKSFGFFAPVLTVERLVLRTGACRKEPNMDSPLDFDDLHGADDPVEEAVFYIQYVKTSMHE</sequence>
<dbReference type="Proteomes" id="UP001597180">
    <property type="component" value="Unassembled WGS sequence"/>
</dbReference>
<dbReference type="InterPro" id="IPR056425">
    <property type="entry name" value="Beta-prop_BT_1020"/>
</dbReference>
<keyword evidence="4" id="KW-1185">Reference proteome</keyword>
<dbReference type="EMBL" id="JBHTLU010000043">
    <property type="protein sequence ID" value="MFD1224243.1"/>
    <property type="molecule type" value="Genomic_DNA"/>
</dbReference>
<dbReference type="Pfam" id="PF22585">
    <property type="entry name" value="Sialidase-like_CBM"/>
    <property type="match status" value="1"/>
</dbReference>
<evidence type="ECO:0000313" key="3">
    <source>
        <dbReference type="EMBL" id="MFD1224243.1"/>
    </source>
</evidence>
<comment type="caution">
    <text evidence="3">The sequence shown here is derived from an EMBL/GenBank/DDBJ whole genome shotgun (WGS) entry which is preliminary data.</text>
</comment>
<keyword evidence="3" id="KW-0378">Hydrolase</keyword>
<name>A0ABW3UTI5_9BACL</name>
<keyword evidence="3" id="KW-0326">Glycosidase</keyword>
<proteinExistence type="predicted"/>
<gene>
    <name evidence="3" type="ORF">ACFQ4B_29475</name>
</gene>
<feature type="domain" description="BT-1020-like structural beta-sandwich" evidence="1">
    <location>
        <begin position="414"/>
        <end position="572"/>
    </location>
</feature>
<accession>A0ABW3UTI5</accession>
<feature type="domain" description="BT-1020-like N-terminal beta-propeller" evidence="2">
    <location>
        <begin position="7"/>
        <end position="240"/>
    </location>
</feature>
<organism evidence="3 4">
    <name type="scientific">Paenibacillus vulneris</name>
    <dbReference type="NCBI Taxonomy" id="1133364"/>
    <lineage>
        <taxon>Bacteria</taxon>
        <taxon>Bacillati</taxon>
        <taxon>Bacillota</taxon>
        <taxon>Bacilli</taxon>
        <taxon>Bacillales</taxon>
        <taxon>Paenibacillaceae</taxon>
        <taxon>Paenibacillus</taxon>
    </lineage>
</organism>
<dbReference type="Pfam" id="PF24067">
    <property type="entry name" value="Beta-prop_BT_1020"/>
    <property type="match status" value="1"/>
</dbReference>
<dbReference type="InterPro" id="IPR054490">
    <property type="entry name" value="BT_1020-like_b-sandwich_1"/>
</dbReference>
<dbReference type="EC" id="3.2.1.18" evidence="3"/>
<evidence type="ECO:0000313" key="4">
    <source>
        <dbReference type="Proteomes" id="UP001597180"/>
    </source>
</evidence>
<dbReference type="CDD" id="cd15482">
    <property type="entry name" value="Sialidase_non-viral"/>
    <property type="match status" value="1"/>
</dbReference>
<protein>
    <submittedName>
        <fullName evidence="3">Exo-alpha-sialidase</fullName>
        <ecNumber evidence="3">3.2.1.18</ecNumber>
    </submittedName>
</protein>
<evidence type="ECO:0000259" key="1">
    <source>
        <dbReference type="Pfam" id="PF22585"/>
    </source>
</evidence>
<reference evidence="4" key="1">
    <citation type="journal article" date="2019" name="Int. J. Syst. Evol. Microbiol.">
        <title>The Global Catalogue of Microorganisms (GCM) 10K type strain sequencing project: providing services to taxonomists for standard genome sequencing and annotation.</title>
        <authorList>
            <consortium name="The Broad Institute Genomics Platform"/>
            <consortium name="The Broad Institute Genome Sequencing Center for Infectious Disease"/>
            <person name="Wu L."/>
            <person name="Ma J."/>
        </authorList>
    </citation>
    <scope>NUCLEOTIDE SEQUENCE [LARGE SCALE GENOMIC DNA]</scope>
    <source>
        <strain evidence="4">CCUG 53270</strain>
    </source>
</reference>
<dbReference type="Gene3D" id="2.120.10.10">
    <property type="match status" value="1"/>
</dbReference>
<evidence type="ECO:0000259" key="2">
    <source>
        <dbReference type="Pfam" id="PF24067"/>
    </source>
</evidence>
<dbReference type="InterPro" id="IPR036278">
    <property type="entry name" value="Sialidase_sf"/>
</dbReference>
<dbReference type="GO" id="GO:0004308">
    <property type="term" value="F:exo-alpha-sialidase activity"/>
    <property type="evidence" value="ECO:0007669"/>
    <property type="project" value="UniProtKB-EC"/>
</dbReference>
<dbReference type="RefSeq" id="WP_345590635.1">
    <property type="nucleotide sequence ID" value="NZ_BAABJG010000023.1"/>
</dbReference>
<dbReference type="SUPFAM" id="SSF50939">
    <property type="entry name" value="Sialidases"/>
    <property type="match status" value="1"/>
</dbReference>